<reference evidence="2 3" key="1">
    <citation type="submission" date="2016-11" db="EMBL/GenBank/DDBJ databases">
        <title>Trade-off between light-utilization and light-protection in marine flavobacteria.</title>
        <authorList>
            <person name="Kumagai Y."/>
        </authorList>
    </citation>
    <scope>NUCLEOTIDE SEQUENCE [LARGE SCALE GENOMIC DNA]</scope>
    <source>
        <strain evidence="2 3">JCM 17109</strain>
    </source>
</reference>
<accession>A0A2S9WQ94</accession>
<dbReference type="RefSeq" id="WP_105981555.1">
    <property type="nucleotide sequence ID" value="NZ_MQUC01000003.1"/>
</dbReference>
<dbReference type="OrthoDB" id="1142151at2"/>
<gene>
    <name evidence="2" type="ORF">BST86_00415</name>
</gene>
<dbReference type="EMBL" id="MQUC01000003">
    <property type="protein sequence ID" value="PRP65658.1"/>
    <property type="molecule type" value="Genomic_DNA"/>
</dbReference>
<dbReference type="AlphaFoldDB" id="A0A2S9WQ94"/>
<evidence type="ECO:0000256" key="1">
    <source>
        <dbReference type="SAM" id="SignalP"/>
    </source>
</evidence>
<evidence type="ECO:0000313" key="2">
    <source>
        <dbReference type="EMBL" id="PRP65658.1"/>
    </source>
</evidence>
<sequence>MKKIAAMLMVFAFAKANSLQAQHIILNDFKMPFKPVEVSWEHYDVKAPVKQIEIAVYERDKAEKVVPLEFKGYVFNDDGTIKQYVDQNQFIQKGVEYNYKNGKLAGEMSGSNYSADKIDYLVNNDGQIKAIGTAHFMYENSRLSQTYYPQQSDKKDYYRYYGPVTTIESTPSKDYFVFYKDQILFKNEDDSPYVEAYLYPFDGTSKFFDLDKAGSNVRKLRDLAVSDVAAYNKFISSQLTESDRKAPLSVSKTNKKGDWTAAIYKPQHDPSVHKYYFRKITYADGTVSGDVVVDEAFIKQNSKQRP</sequence>
<feature type="signal peptide" evidence="1">
    <location>
        <begin position="1"/>
        <end position="21"/>
    </location>
</feature>
<name>A0A2S9WQ94_9FLAO</name>
<protein>
    <submittedName>
        <fullName evidence="2">Uncharacterized protein</fullName>
    </submittedName>
</protein>
<dbReference type="Proteomes" id="UP000239532">
    <property type="component" value="Unassembled WGS sequence"/>
</dbReference>
<feature type="chain" id="PRO_5015627969" evidence="1">
    <location>
        <begin position="22"/>
        <end position="306"/>
    </location>
</feature>
<comment type="caution">
    <text evidence="2">The sequence shown here is derived from an EMBL/GenBank/DDBJ whole genome shotgun (WGS) entry which is preliminary data.</text>
</comment>
<keyword evidence="1" id="KW-0732">Signal</keyword>
<keyword evidence="3" id="KW-1185">Reference proteome</keyword>
<organism evidence="2 3">
    <name type="scientific">Nonlabens agnitus</name>
    <dbReference type="NCBI Taxonomy" id="870484"/>
    <lineage>
        <taxon>Bacteria</taxon>
        <taxon>Pseudomonadati</taxon>
        <taxon>Bacteroidota</taxon>
        <taxon>Flavobacteriia</taxon>
        <taxon>Flavobacteriales</taxon>
        <taxon>Flavobacteriaceae</taxon>
        <taxon>Nonlabens</taxon>
    </lineage>
</organism>
<evidence type="ECO:0000313" key="3">
    <source>
        <dbReference type="Proteomes" id="UP000239532"/>
    </source>
</evidence>
<proteinExistence type="predicted"/>